<dbReference type="EC" id="1.14.14.46" evidence="8"/>
<dbReference type="GO" id="GO:0020037">
    <property type="term" value="F:heme binding"/>
    <property type="evidence" value="ECO:0007669"/>
    <property type="project" value="InterPro"/>
</dbReference>
<dbReference type="AlphaFoldDB" id="A0A5S9QZR3"/>
<evidence type="ECO:0000313" key="9">
    <source>
        <dbReference type="Proteomes" id="UP000430146"/>
    </source>
</evidence>
<accession>A0A5S9QZR3</accession>
<evidence type="ECO:0000256" key="5">
    <source>
        <dbReference type="ARBA" id="ARBA00023004"/>
    </source>
</evidence>
<keyword evidence="9" id="KW-1185">Reference proteome</keyword>
<evidence type="ECO:0000256" key="7">
    <source>
        <dbReference type="RuleBase" id="RU000461"/>
    </source>
</evidence>
<dbReference type="PROSITE" id="PS00086">
    <property type="entry name" value="CYTOCHROME_P450"/>
    <property type="match status" value="1"/>
</dbReference>
<dbReference type="GO" id="GO:0005506">
    <property type="term" value="F:iron ion binding"/>
    <property type="evidence" value="ECO:0007669"/>
    <property type="project" value="InterPro"/>
</dbReference>
<name>A0A5S9QZR3_MYCVN</name>
<protein>
    <submittedName>
        <fullName evidence="8">Biotin biosynthesis cytochrome P450</fullName>
        <ecNumber evidence="8">1.14.14.46</ecNumber>
    </submittedName>
</protein>
<keyword evidence="6 7" id="KW-0503">Monooxygenase</keyword>
<evidence type="ECO:0000256" key="6">
    <source>
        <dbReference type="ARBA" id="ARBA00023033"/>
    </source>
</evidence>
<proteinExistence type="inferred from homology"/>
<dbReference type="GO" id="GO:0016705">
    <property type="term" value="F:oxidoreductase activity, acting on paired donors, with incorporation or reduction of molecular oxygen"/>
    <property type="evidence" value="ECO:0007669"/>
    <property type="project" value="InterPro"/>
</dbReference>
<gene>
    <name evidence="8" type="primary">bioI_1</name>
    <name evidence="8" type="ORF">AELLOGFF_01013</name>
</gene>
<evidence type="ECO:0000256" key="1">
    <source>
        <dbReference type="ARBA" id="ARBA00010617"/>
    </source>
</evidence>
<sequence length="434" mass="48049">MTGYDGIDYFTDEGIRTDPYPFFDQLREKCPILPGAVPGVTVITGYQEALSTYKSQAMSCANSVVGPFAPLPFEPEGDDISEQLDEFRGQIPLADHITNMDAPQHTRSRGLLNRLITPKRLSENEEFMWRLADERLDLIVEEGKCEFVGDFAKPFTLLVIADLLGVPVEDHASLCASLKPGLVEGISDETMHNPLMWIESTFADYIQQRRQAPQNDVLSHLAAAKYPEGDTPPVDDVVKLATLVFAAGLETTVKLLSAAIRNLAEDKVLQERLRADRSLIPAFLEETLRLESPVKTHFRLARQSTEIGGCPIKAGTTLMLLPGASNRDERKFEDPNTFKLDRPNVREHLAFGRGAHSCPGAPLARAEAKIALNRILDRMADISIDDAHHGPADTREYSYEVPFVLRGLAELYITYVPVDAPANNRRPAKSQASA</sequence>
<keyword evidence="3 7" id="KW-0479">Metal-binding</keyword>
<evidence type="ECO:0000313" key="8">
    <source>
        <dbReference type="EMBL" id="CAA0124501.1"/>
    </source>
</evidence>
<organism evidence="8 9">
    <name type="scientific">Mycolicibacterium vanbaalenii</name>
    <name type="common">Mycobacterium vanbaalenii</name>
    <dbReference type="NCBI Taxonomy" id="110539"/>
    <lineage>
        <taxon>Bacteria</taxon>
        <taxon>Bacillati</taxon>
        <taxon>Actinomycetota</taxon>
        <taxon>Actinomycetes</taxon>
        <taxon>Mycobacteriales</taxon>
        <taxon>Mycobacteriaceae</taxon>
        <taxon>Mycolicibacterium</taxon>
    </lineage>
</organism>
<evidence type="ECO:0000256" key="3">
    <source>
        <dbReference type="ARBA" id="ARBA00022723"/>
    </source>
</evidence>
<dbReference type="GO" id="GO:0004497">
    <property type="term" value="F:monooxygenase activity"/>
    <property type="evidence" value="ECO:0007669"/>
    <property type="project" value="UniProtKB-KW"/>
</dbReference>
<dbReference type="Pfam" id="PF00067">
    <property type="entry name" value="p450"/>
    <property type="match status" value="1"/>
</dbReference>
<dbReference type="PRINTS" id="PR00385">
    <property type="entry name" value="P450"/>
</dbReference>
<reference evidence="8 9" key="1">
    <citation type="submission" date="2019-11" db="EMBL/GenBank/DDBJ databases">
        <authorList>
            <person name="Holert J."/>
        </authorList>
    </citation>
    <scope>NUCLEOTIDE SEQUENCE [LARGE SCALE GENOMIC DNA]</scope>
    <source>
        <strain evidence="8">BC8_1</strain>
    </source>
</reference>
<dbReference type="Proteomes" id="UP000430146">
    <property type="component" value="Unassembled WGS sequence"/>
</dbReference>
<dbReference type="RefSeq" id="WP_159231709.1">
    <property type="nucleotide sequence ID" value="NZ_CACSIP010000023.1"/>
</dbReference>
<dbReference type="Gene3D" id="1.10.630.10">
    <property type="entry name" value="Cytochrome P450"/>
    <property type="match status" value="1"/>
</dbReference>
<dbReference type="PRINTS" id="PR00359">
    <property type="entry name" value="BP450"/>
</dbReference>
<comment type="similarity">
    <text evidence="1 7">Belongs to the cytochrome P450 family.</text>
</comment>
<dbReference type="PANTHER" id="PTHR46696">
    <property type="entry name" value="P450, PUTATIVE (EUROFUNG)-RELATED"/>
    <property type="match status" value="1"/>
</dbReference>
<keyword evidence="4 7" id="KW-0560">Oxidoreductase</keyword>
<dbReference type="EMBL" id="CACSIP010000023">
    <property type="protein sequence ID" value="CAA0124501.1"/>
    <property type="molecule type" value="Genomic_DNA"/>
</dbReference>
<dbReference type="InterPro" id="IPR036396">
    <property type="entry name" value="Cyt_P450_sf"/>
</dbReference>
<keyword evidence="5 7" id="KW-0408">Iron</keyword>
<evidence type="ECO:0000256" key="4">
    <source>
        <dbReference type="ARBA" id="ARBA00023002"/>
    </source>
</evidence>
<dbReference type="InterPro" id="IPR002397">
    <property type="entry name" value="Cyt_P450_B"/>
</dbReference>
<dbReference type="SUPFAM" id="SSF48264">
    <property type="entry name" value="Cytochrome P450"/>
    <property type="match status" value="1"/>
</dbReference>
<dbReference type="InterPro" id="IPR001128">
    <property type="entry name" value="Cyt_P450"/>
</dbReference>
<dbReference type="OrthoDB" id="502624at2"/>
<dbReference type="InterPro" id="IPR017972">
    <property type="entry name" value="Cyt_P450_CS"/>
</dbReference>
<keyword evidence="2 7" id="KW-0349">Heme</keyword>
<dbReference type="PANTHER" id="PTHR46696:SF1">
    <property type="entry name" value="CYTOCHROME P450 YJIB-RELATED"/>
    <property type="match status" value="1"/>
</dbReference>
<evidence type="ECO:0000256" key="2">
    <source>
        <dbReference type="ARBA" id="ARBA00022617"/>
    </source>
</evidence>